<proteinExistence type="predicted"/>
<dbReference type="RefSeq" id="WP_378553817.1">
    <property type="nucleotide sequence ID" value="NZ_JBHSBA010000015.1"/>
</dbReference>
<dbReference type="Gene3D" id="3.40.50.720">
    <property type="entry name" value="NAD(P)-binding Rossmann-like Domain"/>
    <property type="match status" value="1"/>
</dbReference>
<dbReference type="InterPro" id="IPR050177">
    <property type="entry name" value="Lipid_A_modif_metabolic_enz"/>
</dbReference>
<protein>
    <submittedName>
        <fullName evidence="2">NAD-dependent epimerase/dehydratase family protein</fullName>
    </submittedName>
</protein>
<dbReference type="InterPro" id="IPR001509">
    <property type="entry name" value="Epimerase_deHydtase"/>
</dbReference>
<comment type="caution">
    <text evidence="2">The sequence shown here is derived from an EMBL/GenBank/DDBJ whole genome shotgun (WGS) entry which is preliminary data.</text>
</comment>
<name>A0ABV8LBG5_9NOCA</name>
<evidence type="ECO:0000259" key="1">
    <source>
        <dbReference type="Pfam" id="PF01370"/>
    </source>
</evidence>
<sequence length="350" mass="37426">MKVTVLGGAGYLGSAIASYLARAGHTVRAVDNFMYGHRWSDEMCCGDIELIRADYRCKDTLTEVLRGADACVHMGGLVGEPACQVDVDLAVELTYTSVIGAAQVVDELHIPVFVAASTCSVYGAETAVVDETSTPSPLGVYAATKIGIERVVGSILSGRTAYAFPRFGTAFGISHRPRLDTAVNLMSARAAAGIALEVRGGAQWRPFVHVLDVARSVELLMSAGYVGPINVGSDEDNLTIAELAMRIGAEVPDATVRFGDPADGEDLRSYRVDFQRLAELGYRKTRTVEQGISEVVHAVRSGAITDIENDAYSNIRSLRRVIASGGVTQDQSIWMNEIAAAYPLQVLDHA</sequence>
<dbReference type="InterPro" id="IPR036291">
    <property type="entry name" value="NAD(P)-bd_dom_sf"/>
</dbReference>
<evidence type="ECO:0000313" key="3">
    <source>
        <dbReference type="Proteomes" id="UP001595767"/>
    </source>
</evidence>
<accession>A0ABV8LBG5</accession>
<reference evidence="3" key="1">
    <citation type="journal article" date="2019" name="Int. J. Syst. Evol. Microbiol.">
        <title>The Global Catalogue of Microorganisms (GCM) 10K type strain sequencing project: providing services to taxonomists for standard genome sequencing and annotation.</title>
        <authorList>
            <consortium name="The Broad Institute Genomics Platform"/>
            <consortium name="The Broad Institute Genome Sequencing Center for Infectious Disease"/>
            <person name="Wu L."/>
            <person name="Ma J."/>
        </authorList>
    </citation>
    <scope>NUCLEOTIDE SEQUENCE [LARGE SCALE GENOMIC DNA]</scope>
    <source>
        <strain evidence="3">CGMCC 4.7204</strain>
    </source>
</reference>
<dbReference type="Pfam" id="PF01370">
    <property type="entry name" value="Epimerase"/>
    <property type="match status" value="1"/>
</dbReference>
<dbReference type="SUPFAM" id="SSF51735">
    <property type="entry name" value="NAD(P)-binding Rossmann-fold domains"/>
    <property type="match status" value="1"/>
</dbReference>
<evidence type="ECO:0000313" key="2">
    <source>
        <dbReference type="EMBL" id="MFC4128089.1"/>
    </source>
</evidence>
<dbReference type="PANTHER" id="PTHR43245">
    <property type="entry name" value="BIFUNCTIONAL POLYMYXIN RESISTANCE PROTEIN ARNA"/>
    <property type="match status" value="1"/>
</dbReference>
<gene>
    <name evidence="2" type="ORF">ACFOW8_24490</name>
</gene>
<organism evidence="2 3">
    <name type="scientific">Nocardia rhizosphaerae</name>
    <dbReference type="NCBI Taxonomy" id="1691571"/>
    <lineage>
        <taxon>Bacteria</taxon>
        <taxon>Bacillati</taxon>
        <taxon>Actinomycetota</taxon>
        <taxon>Actinomycetes</taxon>
        <taxon>Mycobacteriales</taxon>
        <taxon>Nocardiaceae</taxon>
        <taxon>Nocardia</taxon>
    </lineage>
</organism>
<dbReference type="PANTHER" id="PTHR43245:SF23">
    <property type="entry name" value="NAD(P)-BINDING DOMAIN-CONTAINING PROTEIN"/>
    <property type="match status" value="1"/>
</dbReference>
<dbReference type="EMBL" id="JBHSBA010000015">
    <property type="protein sequence ID" value="MFC4128089.1"/>
    <property type="molecule type" value="Genomic_DNA"/>
</dbReference>
<dbReference type="Proteomes" id="UP001595767">
    <property type="component" value="Unassembled WGS sequence"/>
</dbReference>
<dbReference type="CDD" id="cd08946">
    <property type="entry name" value="SDR_e"/>
    <property type="match status" value="1"/>
</dbReference>
<keyword evidence="3" id="KW-1185">Reference proteome</keyword>
<feature type="domain" description="NAD-dependent epimerase/dehydratase" evidence="1">
    <location>
        <begin position="3"/>
        <end position="231"/>
    </location>
</feature>